<accession>A0A9Q3DU42</accession>
<feature type="region of interest" description="Disordered" evidence="1">
    <location>
        <begin position="1"/>
        <end position="180"/>
    </location>
</feature>
<evidence type="ECO:0000313" key="2">
    <source>
        <dbReference type="EMBL" id="MBW0506743.1"/>
    </source>
</evidence>
<comment type="caution">
    <text evidence="2">The sequence shown here is derived from an EMBL/GenBank/DDBJ whole genome shotgun (WGS) entry which is preliminary data.</text>
</comment>
<keyword evidence="3" id="KW-1185">Reference proteome</keyword>
<gene>
    <name evidence="2" type="ORF">O181_046458</name>
</gene>
<evidence type="ECO:0000313" key="3">
    <source>
        <dbReference type="Proteomes" id="UP000765509"/>
    </source>
</evidence>
<protein>
    <submittedName>
        <fullName evidence="2">Uncharacterized protein</fullName>
    </submittedName>
</protein>
<feature type="compositionally biased region" description="Basic and acidic residues" evidence="1">
    <location>
        <begin position="16"/>
        <end position="25"/>
    </location>
</feature>
<feature type="compositionally biased region" description="Basic and acidic residues" evidence="1">
    <location>
        <begin position="50"/>
        <end position="60"/>
    </location>
</feature>
<proteinExistence type="predicted"/>
<dbReference type="EMBL" id="AVOT02019265">
    <property type="protein sequence ID" value="MBW0506743.1"/>
    <property type="molecule type" value="Genomic_DNA"/>
</dbReference>
<dbReference type="AlphaFoldDB" id="A0A9Q3DU42"/>
<dbReference type="Proteomes" id="UP000765509">
    <property type="component" value="Unassembled WGS sequence"/>
</dbReference>
<evidence type="ECO:0000256" key="1">
    <source>
        <dbReference type="SAM" id="MobiDB-lite"/>
    </source>
</evidence>
<reference evidence="2" key="1">
    <citation type="submission" date="2021-03" db="EMBL/GenBank/DDBJ databases">
        <title>Draft genome sequence of rust myrtle Austropuccinia psidii MF-1, a brazilian biotype.</title>
        <authorList>
            <person name="Quecine M.C."/>
            <person name="Pachon D.M.R."/>
            <person name="Bonatelli M.L."/>
            <person name="Correr F.H."/>
            <person name="Franceschini L.M."/>
            <person name="Leite T.F."/>
            <person name="Margarido G.R.A."/>
            <person name="Almeida C.A."/>
            <person name="Ferrarezi J.A."/>
            <person name="Labate C.A."/>
        </authorList>
    </citation>
    <scope>NUCLEOTIDE SEQUENCE</scope>
    <source>
        <strain evidence="2">MF-1</strain>
    </source>
</reference>
<sequence>MLADKHTRNARLLSDPSDHAARGDPDQDGLVRTPLWLTMMKAFPSGNGRWDPKQADRNDSGRLAQSPQQPKFHLISTYDSSELTLPPFVEPSQTNEPPIPGPSPSSEPHEDILTSRPTPPHSIIIIDDMPVGSPPPSTPTLEIPPISPENPTASSPHSHDETCQEFTDLQPTLMIPSHRP</sequence>
<name>A0A9Q3DU42_9BASI</name>
<organism evidence="2 3">
    <name type="scientific">Austropuccinia psidii MF-1</name>
    <dbReference type="NCBI Taxonomy" id="1389203"/>
    <lineage>
        <taxon>Eukaryota</taxon>
        <taxon>Fungi</taxon>
        <taxon>Dikarya</taxon>
        <taxon>Basidiomycota</taxon>
        <taxon>Pucciniomycotina</taxon>
        <taxon>Pucciniomycetes</taxon>
        <taxon>Pucciniales</taxon>
        <taxon>Sphaerophragmiaceae</taxon>
        <taxon>Austropuccinia</taxon>
    </lineage>
</organism>